<dbReference type="PANTHER" id="PTHR48022:SF78">
    <property type="entry name" value="MONOSACCHARIDE TRANSPORTER, PUTATIVE (AFU_ORTHOLOGUE AFUA_2G02110)-RELATED"/>
    <property type="match status" value="1"/>
</dbReference>
<gene>
    <name evidence="10" type="ORF">ASPSYDRAFT_78777</name>
</gene>
<dbReference type="PANTHER" id="PTHR48022">
    <property type="entry name" value="PLASTIDIC GLUCOSE TRANSPORTER 4"/>
    <property type="match status" value="1"/>
</dbReference>
<dbReference type="InterPro" id="IPR003663">
    <property type="entry name" value="Sugar/inositol_transpt"/>
</dbReference>
<comment type="subcellular location">
    <subcellularLocation>
        <location evidence="1">Membrane</location>
        <topology evidence="1">Multi-pass membrane protein</topology>
    </subcellularLocation>
</comment>
<feature type="transmembrane region" description="Helical" evidence="8">
    <location>
        <begin position="20"/>
        <end position="37"/>
    </location>
</feature>
<sequence>MVNDERVKWKITSKLQKGQLLAAVNCLAGLAIFFFGYDQGMMGGVNGSQSYLEIMGLGYMENGEAVVTATLLQGGITSVYYLGTLVGCFIGGSVGDRLGRIKSFAVGACWGILGALLQCTAKNPSWIICARLVNGIGTGILNAIVPVYGSEVADYQSRGQFIAVEFTLNIFGVVVAYWLGFGLSFIDDGRSECQWRFSIAFQVIMLIVLLGGCWFFPESPRWLCTAGRREEAHYVLTRLRGRENMTRVENEMSEIEAVIELERSTAKSTSYFHMLFGVGSKELHVGRRVQLSMWIAGLNNIFYTFATLICVFTLDRIGRRWTLWWGAAGQAIAMFLAGGFSRIGLDANTGTEGWGIAATAMVYLYTFVFGATWLTVPWLYPAEIFPLMVRAKGNAWGVVGWSLGNGSLTLALPYVFDALGEKTMYVFGAVNVVSIPIVWALYPESSQRTLEEIDLLFAADSPWAWTAESNFQALKMANAQLGLAKEAEPKDDAEKALDTGDQLESVDCRE</sequence>
<keyword evidence="6 8" id="KW-0472">Membrane</keyword>
<feature type="transmembrane region" description="Helical" evidence="8">
    <location>
        <begin position="128"/>
        <end position="149"/>
    </location>
</feature>
<dbReference type="RefSeq" id="XP_040702622.1">
    <property type="nucleotide sequence ID" value="XM_040850973.1"/>
</dbReference>
<accession>A0A1L9THB1</accession>
<evidence type="ECO:0000256" key="1">
    <source>
        <dbReference type="ARBA" id="ARBA00004141"/>
    </source>
</evidence>
<keyword evidence="3" id="KW-0813">Transport</keyword>
<feature type="transmembrane region" description="Helical" evidence="8">
    <location>
        <begin position="395"/>
        <end position="416"/>
    </location>
</feature>
<dbReference type="InterPro" id="IPR005828">
    <property type="entry name" value="MFS_sugar_transport-like"/>
</dbReference>
<reference evidence="11" key="1">
    <citation type="journal article" date="2017" name="Genome Biol.">
        <title>Comparative genomics reveals high biological diversity and specific adaptations in the industrially and medically important fungal genus Aspergillus.</title>
        <authorList>
            <person name="de Vries R.P."/>
            <person name="Riley R."/>
            <person name="Wiebenga A."/>
            <person name="Aguilar-Osorio G."/>
            <person name="Amillis S."/>
            <person name="Uchima C.A."/>
            <person name="Anderluh G."/>
            <person name="Asadollahi M."/>
            <person name="Askin M."/>
            <person name="Barry K."/>
            <person name="Battaglia E."/>
            <person name="Bayram O."/>
            <person name="Benocci T."/>
            <person name="Braus-Stromeyer S.A."/>
            <person name="Caldana C."/>
            <person name="Canovas D."/>
            <person name="Cerqueira G.C."/>
            <person name="Chen F."/>
            <person name="Chen W."/>
            <person name="Choi C."/>
            <person name="Clum A."/>
            <person name="Dos Santos R.A."/>
            <person name="Damasio A.R."/>
            <person name="Diallinas G."/>
            <person name="Emri T."/>
            <person name="Fekete E."/>
            <person name="Flipphi M."/>
            <person name="Freyberg S."/>
            <person name="Gallo A."/>
            <person name="Gournas C."/>
            <person name="Habgood R."/>
            <person name="Hainaut M."/>
            <person name="Harispe M.L."/>
            <person name="Henrissat B."/>
            <person name="Hilden K.S."/>
            <person name="Hope R."/>
            <person name="Hossain A."/>
            <person name="Karabika E."/>
            <person name="Karaffa L."/>
            <person name="Karanyi Z."/>
            <person name="Krasevec N."/>
            <person name="Kuo A."/>
            <person name="Kusch H."/>
            <person name="LaButti K."/>
            <person name="Lagendijk E.L."/>
            <person name="Lapidus A."/>
            <person name="Levasseur A."/>
            <person name="Lindquist E."/>
            <person name="Lipzen A."/>
            <person name="Logrieco A.F."/>
            <person name="MacCabe A."/>
            <person name="Maekelae M.R."/>
            <person name="Malavazi I."/>
            <person name="Melin P."/>
            <person name="Meyer V."/>
            <person name="Mielnichuk N."/>
            <person name="Miskei M."/>
            <person name="Molnar A.P."/>
            <person name="Mule G."/>
            <person name="Ngan C.Y."/>
            <person name="Orejas M."/>
            <person name="Orosz E."/>
            <person name="Ouedraogo J.P."/>
            <person name="Overkamp K.M."/>
            <person name="Park H.-S."/>
            <person name="Perrone G."/>
            <person name="Piumi F."/>
            <person name="Punt P.J."/>
            <person name="Ram A.F."/>
            <person name="Ramon A."/>
            <person name="Rauscher S."/>
            <person name="Record E."/>
            <person name="Riano-Pachon D.M."/>
            <person name="Robert V."/>
            <person name="Roehrig J."/>
            <person name="Ruller R."/>
            <person name="Salamov A."/>
            <person name="Salih N.S."/>
            <person name="Samson R.A."/>
            <person name="Sandor E."/>
            <person name="Sanguinetti M."/>
            <person name="Schuetze T."/>
            <person name="Sepcic K."/>
            <person name="Shelest E."/>
            <person name="Sherlock G."/>
            <person name="Sophianopoulou V."/>
            <person name="Squina F.M."/>
            <person name="Sun H."/>
            <person name="Susca A."/>
            <person name="Todd R.B."/>
            <person name="Tsang A."/>
            <person name="Unkles S.E."/>
            <person name="van de Wiele N."/>
            <person name="van Rossen-Uffink D."/>
            <person name="Oliveira J.V."/>
            <person name="Vesth T.C."/>
            <person name="Visser J."/>
            <person name="Yu J.-H."/>
            <person name="Zhou M."/>
            <person name="Andersen M.R."/>
            <person name="Archer D.B."/>
            <person name="Baker S.E."/>
            <person name="Benoit I."/>
            <person name="Brakhage A.A."/>
            <person name="Braus G.H."/>
            <person name="Fischer R."/>
            <person name="Frisvad J.C."/>
            <person name="Goldman G.H."/>
            <person name="Houbraken J."/>
            <person name="Oakley B."/>
            <person name="Pocsi I."/>
            <person name="Scazzocchio C."/>
            <person name="Seiboth B."/>
            <person name="vanKuyk P.A."/>
            <person name="Wortman J."/>
            <person name="Dyer P.S."/>
            <person name="Grigoriev I.V."/>
        </authorList>
    </citation>
    <scope>NUCLEOTIDE SEQUENCE [LARGE SCALE GENOMIC DNA]</scope>
    <source>
        <strain evidence="11">CBS 593.65</strain>
    </source>
</reference>
<evidence type="ECO:0000259" key="9">
    <source>
        <dbReference type="PROSITE" id="PS50850"/>
    </source>
</evidence>
<dbReference type="AlphaFoldDB" id="A0A1L9THB1"/>
<feature type="transmembrane region" description="Helical" evidence="8">
    <location>
        <begin position="161"/>
        <end position="185"/>
    </location>
</feature>
<feature type="transmembrane region" description="Helical" evidence="8">
    <location>
        <begin position="353"/>
        <end position="374"/>
    </location>
</feature>
<feature type="transmembrane region" description="Helical" evidence="8">
    <location>
        <begin position="422"/>
        <end position="442"/>
    </location>
</feature>
<dbReference type="GO" id="GO:0016020">
    <property type="term" value="C:membrane"/>
    <property type="evidence" value="ECO:0007669"/>
    <property type="project" value="UniProtKB-SubCell"/>
</dbReference>
<dbReference type="InterPro" id="IPR020846">
    <property type="entry name" value="MFS_dom"/>
</dbReference>
<feature type="compositionally biased region" description="Basic and acidic residues" evidence="7">
    <location>
        <begin position="487"/>
        <end position="498"/>
    </location>
</feature>
<keyword evidence="5 8" id="KW-1133">Transmembrane helix</keyword>
<evidence type="ECO:0000256" key="7">
    <source>
        <dbReference type="SAM" id="MobiDB-lite"/>
    </source>
</evidence>
<dbReference type="VEuPathDB" id="FungiDB:ASPSYDRAFT_78777"/>
<dbReference type="OrthoDB" id="2544694at2759"/>
<dbReference type="InterPro" id="IPR036259">
    <property type="entry name" value="MFS_trans_sf"/>
</dbReference>
<dbReference type="PRINTS" id="PR00171">
    <property type="entry name" value="SUGRTRNSPORT"/>
</dbReference>
<evidence type="ECO:0000256" key="2">
    <source>
        <dbReference type="ARBA" id="ARBA00010992"/>
    </source>
</evidence>
<dbReference type="Proteomes" id="UP000184356">
    <property type="component" value="Unassembled WGS sequence"/>
</dbReference>
<dbReference type="PROSITE" id="PS00217">
    <property type="entry name" value="SUGAR_TRANSPORT_2"/>
    <property type="match status" value="1"/>
</dbReference>
<evidence type="ECO:0000256" key="5">
    <source>
        <dbReference type="ARBA" id="ARBA00022989"/>
    </source>
</evidence>
<feature type="transmembrane region" description="Helical" evidence="8">
    <location>
        <begin position="197"/>
        <end position="217"/>
    </location>
</feature>
<protein>
    <recommendedName>
        <fullName evidence="9">Major facilitator superfamily (MFS) profile domain-containing protein</fullName>
    </recommendedName>
</protein>
<evidence type="ECO:0000313" key="10">
    <source>
        <dbReference type="EMBL" id="OJJ58816.1"/>
    </source>
</evidence>
<dbReference type="EMBL" id="KV878586">
    <property type="protein sequence ID" value="OJJ58816.1"/>
    <property type="molecule type" value="Genomic_DNA"/>
</dbReference>
<evidence type="ECO:0000256" key="4">
    <source>
        <dbReference type="ARBA" id="ARBA00022692"/>
    </source>
</evidence>
<dbReference type="GO" id="GO:0005351">
    <property type="term" value="F:carbohydrate:proton symporter activity"/>
    <property type="evidence" value="ECO:0007669"/>
    <property type="project" value="TreeGrafter"/>
</dbReference>
<evidence type="ECO:0000313" key="11">
    <source>
        <dbReference type="Proteomes" id="UP000184356"/>
    </source>
</evidence>
<evidence type="ECO:0000256" key="3">
    <source>
        <dbReference type="ARBA" id="ARBA00022448"/>
    </source>
</evidence>
<keyword evidence="4 8" id="KW-0812">Transmembrane</keyword>
<dbReference type="InterPro" id="IPR005829">
    <property type="entry name" value="Sugar_transporter_CS"/>
</dbReference>
<feature type="transmembrane region" description="Helical" evidence="8">
    <location>
        <begin position="291"/>
        <end position="314"/>
    </location>
</feature>
<dbReference type="STRING" id="1036612.A0A1L9THB1"/>
<evidence type="ECO:0000256" key="6">
    <source>
        <dbReference type="ARBA" id="ARBA00023136"/>
    </source>
</evidence>
<organism evidence="10 11">
    <name type="scientific">Aspergillus sydowii CBS 593.65</name>
    <dbReference type="NCBI Taxonomy" id="1036612"/>
    <lineage>
        <taxon>Eukaryota</taxon>
        <taxon>Fungi</taxon>
        <taxon>Dikarya</taxon>
        <taxon>Ascomycota</taxon>
        <taxon>Pezizomycotina</taxon>
        <taxon>Eurotiomycetes</taxon>
        <taxon>Eurotiomycetidae</taxon>
        <taxon>Eurotiales</taxon>
        <taxon>Aspergillaceae</taxon>
        <taxon>Aspergillus</taxon>
        <taxon>Aspergillus subgen. Nidulantes</taxon>
    </lineage>
</organism>
<dbReference type="Gene3D" id="1.20.1250.20">
    <property type="entry name" value="MFS general substrate transporter like domains"/>
    <property type="match status" value="1"/>
</dbReference>
<dbReference type="InterPro" id="IPR050360">
    <property type="entry name" value="MFS_Sugar_Transporters"/>
</dbReference>
<proteinExistence type="inferred from homology"/>
<feature type="domain" description="Major facilitator superfamily (MFS) profile" evidence="9">
    <location>
        <begin position="24"/>
        <end position="446"/>
    </location>
</feature>
<evidence type="ECO:0000256" key="8">
    <source>
        <dbReference type="SAM" id="Phobius"/>
    </source>
</evidence>
<name>A0A1L9THB1_9EURO</name>
<dbReference type="Pfam" id="PF00083">
    <property type="entry name" value="Sugar_tr"/>
    <property type="match status" value="1"/>
</dbReference>
<keyword evidence="11" id="KW-1185">Reference proteome</keyword>
<feature type="region of interest" description="Disordered" evidence="7">
    <location>
        <begin position="487"/>
        <end position="510"/>
    </location>
</feature>
<dbReference type="PROSITE" id="PS50850">
    <property type="entry name" value="MFS"/>
    <property type="match status" value="1"/>
</dbReference>
<comment type="similarity">
    <text evidence="2">Belongs to the major facilitator superfamily. Sugar transporter (TC 2.A.1.1) family.</text>
</comment>
<dbReference type="GeneID" id="63767046"/>
<feature type="transmembrane region" description="Helical" evidence="8">
    <location>
        <begin position="321"/>
        <end position="341"/>
    </location>
</feature>
<dbReference type="SUPFAM" id="SSF103473">
    <property type="entry name" value="MFS general substrate transporter"/>
    <property type="match status" value="1"/>
</dbReference>